<sequence length="77" mass="8663">MRASTTTVVNSENFRSELINFSPFNPPTKSEPAHFCIIYVKNLPGFRLINTLPLPLFIKIGQNSTLNLLAYRPLTPS</sequence>
<organism evidence="1 2">
    <name type="scientific">Enterobacter roggenkampii</name>
    <dbReference type="NCBI Taxonomy" id="1812935"/>
    <lineage>
        <taxon>Bacteria</taxon>
        <taxon>Pseudomonadati</taxon>
        <taxon>Pseudomonadota</taxon>
        <taxon>Gammaproteobacteria</taxon>
        <taxon>Enterobacterales</taxon>
        <taxon>Enterobacteriaceae</taxon>
        <taxon>Enterobacter</taxon>
        <taxon>Enterobacter cloacae complex</taxon>
    </lineage>
</organism>
<evidence type="ECO:0000313" key="1">
    <source>
        <dbReference type="EMBL" id="RDT60511.1"/>
    </source>
</evidence>
<dbReference type="EMBL" id="QRBW01000011">
    <property type="protein sequence ID" value="RDT60511.1"/>
    <property type="molecule type" value="Genomic_DNA"/>
</dbReference>
<name>A0ABD7GYJ8_9ENTR</name>
<dbReference type="AlphaFoldDB" id="A0ABD7GYJ8"/>
<comment type="caution">
    <text evidence="1">The sequence shown here is derived from an EMBL/GenBank/DDBJ whole genome shotgun (WGS) entry which is preliminary data.</text>
</comment>
<proteinExistence type="predicted"/>
<gene>
    <name evidence="1" type="ORF">DXF87_07905</name>
</gene>
<dbReference type="Proteomes" id="UP000255291">
    <property type="component" value="Unassembled WGS sequence"/>
</dbReference>
<accession>A0ABD7GYJ8</accession>
<evidence type="ECO:0000313" key="2">
    <source>
        <dbReference type="Proteomes" id="UP000255291"/>
    </source>
</evidence>
<reference evidence="1 2" key="1">
    <citation type="submission" date="2018-07" db="EMBL/GenBank/DDBJ databases">
        <title>The use of a cohorting ward and systematic surveillance cultures for the control of a Klebsiella pneumoniae carbapenemase (KPC)-producing Enterobacteriaceae outbreak.</title>
        <authorList>
            <person name="Doi Y."/>
        </authorList>
    </citation>
    <scope>NUCLEOTIDE SEQUENCE [LARGE SCALE GENOMIC DNA]</scope>
    <source>
        <strain evidence="1 2">1-RC-17-04017</strain>
    </source>
</reference>
<protein>
    <submittedName>
        <fullName evidence="1">Uncharacterized protein</fullName>
    </submittedName>
</protein>